<dbReference type="InterPro" id="IPR023343">
    <property type="entry name" value="Penicillin_amidase_dom1"/>
</dbReference>
<dbReference type="EMBL" id="SGWQ01000006">
    <property type="protein sequence ID" value="RZS36859.1"/>
    <property type="molecule type" value="Genomic_DNA"/>
</dbReference>
<protein>
    <submittedName>
        <fullName evidence="6">Acyl-homoserine-lactone acylase</fullName>
    </submittedName>
</protein>
<comment type="similarity">
    <text evidence="1">Belongs to the peptidase S45 family.</text>
</comment>
<dbReference type="Gene3D" id="3.60.20.10">
    <property type="entry name" value="Glutamine Phosphoribosylpyrophosphate, subunit 1, domain 1"/>
    <property type="match status" value="1"/>
</dbReference>
<proteinExistence type="inferred from homology"/>
<evidence type="ECO:0000313" key="6">
    <source>
        <dbReference type="EMBL" id="RZS36859.1"/>
    </source>
</evidence>
<dbReference type="GO" id="GO:0016811">
    <property type="term" value="F:hydrolase activity, acting on carbon-nitrogen (but not peptide) bonds, in linear amides"/>
    <property type="evidence" value="ECO:0007669"/>
    <property type="project" value="InterPro"/>
</dbReference>
<feature type="signal peptide" evidence="5">
    <location>
        <begin position="1"/>
        <end position="30"/>
    </location>
</feature>
<accession>A0A4Q7KJY0</accession>
<keyword evidence="3" id="KW-0378">Hydrolase</keyword>
<keyword evidence="2 5" id="KW-0732">Signal</keyword>
<dbReference type="GO" id="GO:0017000">
    <property type="term" value="P:antibiotic biosynthetic process"/>
    <property type="evidence" value="ECO:0007669"/>
    <property type="project" value="InterPro"/>
</dbReference>
<dbReference type="PANTHER" id="PTHR34218">
    <property type="entry name" value="PEPTIDASE S45 PENICILLIN AMIDASE"/>
    <property type="match status" value="1"/>
</dbReference>
<keyword evidence="4" id="KW-0865">Zymogen</keyword>
<dbReference type="InterPro" id="IPR002692">
    <property type="entry name" value="S45"/>
</dbReference>
<evidence type="ECO:0000256" key="3">
    <source>
        <dbReference type="ARBA" id="ARBA00022801"/>
    </source>
</evidence>
<organism evidence="6 7">
    <name type="scientific">Herbihabitans rhizosphaerae</name>
    <dbReference type="NCBI Taxonomy" id="1872711"/>
    <lineage>
        <taxon>Bacteria</taxon>
        <taxon>Bacillati</taxon>
        <taxon>Actinomycetota</taxon>
        <taxon>Actinomycetes</taxon>
        <taxon>Pseudonocardiales</taxon>
        <taxon>Pseudonocardiaceae</taxon>
        <taxon>Herbihabitans</taxon>
    </lineage>
</organism>
<comment type="caution">
    <text evidence="6">The sequence shown here is derived from an EMBL/GenBank/DDBJ whole genome shotgun (WGS) entry which is preliminary data.</text>
</comment>
<dbReference type="Proteomes" id="UP000294257">
    <property type="component" value="Unassembled WGS sequence"/>
</dbReference>
<dbReference type="Pfam" id="PF01804">
    <property type="entry name" value="Penicil_amidase"/>
    <property type="match status" value="1"/>
</dbReference>
<dbReference type="Gene3D" id="1.10.439.10">
    <property type="entry name" value="Penicillin Amidohydrolase, domain 1"/>
    <property type="match status" value="1"/>
</dbReference>
<dbReference type="AlphaFoldDB" id="A0A4Q7KJY0"/>
<sequence>MRYHATMAHTRRFRTRLRASVAGAAVLAVAATATTVAVQYTAEAAPAAATIRYTEFGIPHITASDFAGLGEGYGYAVAKDNLCLLADTYLTANGERSRFLGPDGQVSPGQSATTTNLNSDLYFTRLKDAKIVEGLVDLPAPQGPEPEVKEVVRGYAKGYNRYLAETGVGNISDPACRGKDWVRPISDIDVYRHVHMTVIMGSTDYVLDGVVGAKPAVVPANAPAPKPAKDTASRIASAIQSNRHEGMGSNGIAAGSQGVSGGKSVLLGNPHFPWHGKNRMWQSHLTIPGKLNVSGASLLGLPAVNIGHNDDVAWTHTVATVAPFGLFEVPVVPWDPTKYLVDGKVESMTAQQVSVDVRNADGSTGKVERTIWSTRYGPVTTSIMGTIPLPWALTAHSVREANLTNLRGMNTWLNIAKARDTGEIKDVLRRTQGIPWVNTIASDRKGNAFYGDIQVVPHITDEKANACNTLLGKVTFSLQGLSILDGGRGACQWGNDPDALEPGLLGPSRMPSLTRKDFVTNANDSAWLANPAEPLSHPRVMGDMNTARSTRTQQSIVAAQRRLAGVDGLPGKGFDGDTMREVLFRDDSRNAELARTDTVAMCKGFLGGLAPFSGGLINVSEACPVLENWDGSFRADSRGSVLFQRFWTHIGLIKFAGASLPGPWKDGFDPKDPVNTPRKLATDRPDVWLAFGNAVNDLRAAGIPLAAPLSDGQSVTRNGKRIPIHGGQGQLGVLNVITPLWDPKAGYPEIRHGSSFIQVTHFGDGAPSAHSVLTYSQSTDPTSPHYADQTELFSAGKWVPERFTEEQINASPELTVVTLSR</sequence>
<dbReference type="InterPro" id="IPR043146">
    <property type="entry name" value="Penicillin_amidase_N_B-knob"/>
</dbReference>
<evidence type="ECO:0000256" key="4">
    <source>
        <dbReference type="ARBA" id="ARBA00023145"/>
    </source>
</evidence>
<dbReference type="InterPro" id="IPR029055">
    <property type="entry name" value="Ntn_hydrolases_N"/>
</dbReference>
<dbReference type="PANTHER" id="PTHR34218:SF3">
    <property type="entry name" value="ACYL-HOMOSERINE LACTONE ACYLASE PVDQ"/>
    <property type="match status" value="1"/>
</dbReference>
<evidence type="ECO:0000256" key="2">
    <source>
        <dbReference type="ARBA" id="ARBA00022729"/>
    </source>
</evidence>
<dbReference type="Gene3D" id="1.10.1400.10">
    <property type="match status" value="1"/>
</dbReference>
<dbReference type="SUPFAM" id="SSF56235">
    <property type="entry name" value="N-terminal nucleophile aminohydrolases (Ntn hydrolases)"/>
    <property type="match status" value="1"/>
</dbReference>
<dbReference type="InterPro" id="IPR043147">
    <property type="entry name" value="Penicillin_amidase_A-knob"/>
</dbReference>
<keyword evidence="7" id="KW-1185">Reference proteome</keyword>
<feature type="chain" id="PRO_5039678784" evidence="5">
    <location>
        <begin position="31"/>
        <end position="821"/>
    </location>
</feature>
<gene>
    <name evidence="6" type="ORF">EV193_10693</name>
</gene>
<name>A0A4Q7KJY0_9PSEU</name>
<evidence type="ECO:0000313" key="7">
    <source>
        <dbReference type="Proteomes" id="UP000294257"/>
    </source>
</evidence>
<evidence type="ECO:0000256" key="5">
    <source>
        <dbReference type="SAM" id="SignalP"/>
    </source>
</evidence>
<reference evidence="6 7" key="1">
    <citation type="submission" date="2019-02" db="EMBL/GenBank/DDBJ databases">
        <title>Genomic Encyclopedia of Type Strains, Phase IV (KMG-IV): sequencing the most valuable type-strain genomes for metagenomic binning, comparative biology and taxonomic classification.</title>
        <authorList>
            <person name="Goeker M."/>
        </authorList>
    </citation>
    <scope>NUCLEOTIDE SEQUENCE [LARGE SCALE GENOMIC DNA]</scope>
    <source>
        <strain evidence="6 7">DSM 101727</strain>
    </source>
</reference>
<evidence type="ECO:0000256" key="1">
    <source>
        <dbReference type="ARBA" id="ARBA00006586"/>
    </source>
</evidence>
<dbReference type="Gene3D" id="2.30.120.10">
    <property type="match status" value="1"/>
</dbReference>
<dbReference type="RefSeq" id="WP_242613495.1">
    <property type="nucleotide sequence ID" value="NZ_SGWQ01000006.1"/>
</dbReference>